<dbReference type="EMBL" id="BGPR01002043">
    <property type="protein sequence ID" value="GBM66755.1"/>
    <property type="molecule type" value="Genomic_DNA"/>
</dbReference>
<dbReference type="AlphaFoldDB" id="A0A4Y2HN30"/>
<evidence type="ECO:0000313" key="1">
    <source>
        <dbReference type="EMBL" id="GBM66755.1"/>
    </source>
</evidence>
<gene>
    <name evidence="1" type="ORF">AVEN_189172_1</name>
</gene>
<sequence length="167" mass="19384">MPGHDRTPTEEGIPPPCRSVGCNINEVVPNTVWNRELSPNTHLRPWPSTYRRRTFFEDSLQKCGTRRRSVAVIFFQLTGKIVKVRLGQKVISVLNISQFTKQPMKDIWQKVFAEMWCQKAISFLYLPSVHRKLMEVRLRPEGDQFSCLLSVHKIADEGLYLGVIRMQ</sequence>
<organism evidence="1 2">
    <name type="scientific">Araneus ventricosus</name>
    <name type="common">Orbweaver spider</name>
    <name type="synonym">Epeira ventricosa</name>
    <dbReference type="NCBI Taxonomy" id="182803"/>
    <lineage>
        <taxon>Eukaryota</taxon>
        <taxon>Metazoa</taxon>
        <taxon>Ecdysozoa</taxon>
        <taxon>Arthropoda</taxon>
        <taxon>Chelicerata</taxon>
        <taxon>Arachnida</taxon>
        <taxon>Araneae</taxon>
        <taxon>Araneomorphae</taxon>
        <taxon>Entelegynae</taxon>
        <taxon>Araneoidea</taxon>
        <taxon>Araneidae</taxon>
        <taxon>Araneus</taxon>
    </lineage>
</organism>
<dbReference type="Proteomes" id="UP000499080">
    <property type="component" value="Unassembled WGS sequence"/>
</dbReference>
<protein>
    <submittedName>
        <fullName evidence="1">Uncharacterized protein</fullName>
    </submittedName>
</protein>
<comment type="caution">
    <text evidence="1">The sequence shown here is derived from an EMBL/GenBank/DDBJ whole genome shotgun (WGS) entry which is preliminary data.</text>
</comment>
<evidence type="ECO:0000313" key="2">
    <source>
        <dbReference type="Proteomes" id="UP000499080"/>
    </source>
</evidence>
<reference evidence="1 2" key="1">
    <citation type="journal article" date="2019" name="Sci. Rep.">
        <title>Orb-weaving spider Araneus ventricosus genome elucidates the spidroin gene catalogue.</title>
        <authorList>
            <person name="Kono N."/>
            <person name="Nakamura H."/>
            <person name="Ohtoshi R."/>
            <person name="Moran D.A.P."/>
            <person name="Shinohara A."/>
            <person name="Yoshida Y."/>
            <person name="Fujiwara M."/>
            <person name="Mori M."/>
            <person name="Tomita M."/>
            <person name="Arakawa K."/>
        </authorList>
    </citation>
    <scope>NUCLEOTIDE SEQUENCE [LARGE SCALE GENOMIC DNA]</scope>
</reference>
<accession>A0A4Y2HN30</accession>
<proteinExistence type="predicted"/>
<keyword evidence="2" id="KW-1185">Reference proteome</keyword>
<name>A0A4Y2HN30_ARAVE</name>